<organism evidence="2 3">
    <name type="scientific">Mongoliitalea lutea</name>
    <dbReference type="NCBI Taxonomy" id="849756"/>
    <lineage>
        <taxon>Bacteria</taxon>
        <taxon>Pseudomonadati</taxon>
        <taxon>Bacteroidota</taxon>
        <taxon>Cytophagia</taxon>
        <taxon>Cytophagales</taxon>
        <taxon>Cyclobacteriaceae</taxon>
        <taxon>Mongoliitalea</taxon>
    </lineage>
</organism>
<protein>
    <recommendedName>
        <fullName evidence="1">Glycosyl transferase family 1 domain-containing protein</fullName>
    </recommendedName>
</protein>
<proteinExistence type="predicted"/>
<reference evidence="2" key="2">
    <citation type="submission" date="2020-09" db="EMBL/GenBank/DDBJ databases">
        <authorList>
            <person name="Sun Q."/>
            <person name="Kim S."/>
        </authorList>
    </citation>
    <scope>NUCLEOTIDE SEQUENCE</scope>
    <source>
        <strain evidence="2">KCTC 23224</strain>
    </source>
</reference>
<dbReference type="SUPFAM" id="SSF53756">
    <property type="entry name" value="UDP-Glycosyltransferase/glycogen phosphorylase"/>
    <property type="match status" value="1"/>
</dbReference>
<dbReference type="AlphaFoldDB" id="A0A8J3G400"/>
<keyword evidence="3" id="KW-1185">Reference proteome</keyword>
<dbReference type="RefSeq" id="WP_189578243.1">
    <property type="nucleotide sequence ID" value="NZ_BMYF01000001.1"/>
</dbReference>
<gene>
    <name evidence="2" type="ORF">GCM10008106_00470</name>
</gene>
<dbReference type="Proteomes" id="UP000642809">
    <property type="component" value="Unassembled WGS sequence"/>
</dbReference>
<dbReference type="Gene3D" id="3.40.50.2000">
    <property type="entry name" value="Glycogen Phosphorylase B"/>
    <property type="match status" value="1"/>
</dbReference>
<accession>A0A8J3G400</accession>
<feature type="domain" description="Glycosyl transferase family 1" evidence="1">
    <location>
        <begin position="183"/>
        <end position="332"/>
    </location>
</feature>
<reference evidence="2" key="1">
    <citation type="journal article" date="2014" name="Int. J. Syst. Evol. Microbiol.">
        <title>Complete genome sequence of Corynebacterium casei LMG S-19264T (=DSM 44701T), isolated from a smear-ripened cheese.</title>
        <authorList>
            <consortium name="US DOE Joint Genome Institute (JGI-PGF)"/>
            <person name="Walter F."/>
            <person name="Albersmeier A."/>
            <person name="Kalinowski J."/>
            <person name="Ruckert C."/>
        </authorList>
    </citation>
    <scope>NUCLEOTIDE SEQUENCE</scope>
    <source>
        <strain evidence="2">KCTC 23224</strain>
    </source>
</reference>
<sequence length="376" mass="43101">MKDKNRISIFYRGPLERSRLGFLLELFATTGKRVRLIWLLPHPKFQNENNRVLEPFMESYPEIEYQVISAKFTEVFSTRSKVLKLMKQENNGVTVCIGFTAPYFLPGSKSGVHIWCINGIPEESLLHRNTFSKRLEVSLKWKLLGMLYTPNLVITVSDRMSRYVSEKVSCPNFFAIPLCVDLDRFSTKNRIERKYFTYSGSGAPWQNLTQLSEIWVELFKLDSSLKFRVISRDARAKILGKYLPVEAIEFVGTSDLDELASLMDQAEAGFLIRKDSLVNRVSFPTKLSEYLASGAWAVVSDIDWDVSKYIKKNQVGVLVNPQAASSLIAKEILEARRRFKQDEGIDQRLKNTVVELGKKHWLKVGNGILMDSGYFI</sequence>
<dbReference type="InterPro" id="IPR001296">
    <property type="entry name" value="Glyco_trans_1"/>
</dbReference>
<evidence type="ECO:0000313" key="2">
    <source>
        <dbReference type="EMBL" id="GHB23784.1"/>
    </source>
</evidence>
<evidence type="ECO:0000259" key="1">
    <source>
        <dbReference type="Pfam" id="PF00534"/>
    </source>
</evidence>
<comment type="caution">
    <text evidence="2">The sequence shown here is derived from an EMBL/GenBank/DDBJ whole genome shotgun (WGS) entry which is preliminary data.</text>
</comment>
<name>A0A8J3G400_9BACT</name>
<dbReference type="Pfam" id="PF00534">
    <property type="entry name" value="Glycos_transf_1"/>
    <property type="match status" value="1"/>
</dbReference>
<dbReference type="GO" id="GO:0016757">
    <property type="term" value="F:glycosyltransferase activity"/>
    <property type="evidence" value="ECO:0007669"/>
    <property type="project" value="InterPro"/>
</dbReference>
<evidence type="ECO:0000313" key="3">
    <source>
        <dbReference type="Proteomes" id="UP000642809"/>
    </source>
</evidence>
<dbReference type="EMBL" id="BMYF01000001">
    <property type="protein sequence ID" value="GHB23784.1"/>
    <property type="molecule type" value="Genomic_DNA"/>
</dbReference>